<evidence type="ECO:0000256" key="4">
    <source>
        <dbReference type="ARBA" id="ARBA00022475"/>
    </source>
</evidence>
<feature type="transmembrane region" description="Helical" evidence="10">
    <location>
        <begin position="101"/>
        <end position="122"/>
    </location>
</feature>
<dbReference type="InterPro" id="IPR050222">
    <property type="entry name" value="MATE_MdtK"/>
</dbReference>
<dbReference type="GO" id="GO:0042910">
    <property type="term" value="F:xenobiotic transmembrane transporter activity"/>
    <property type="evidence" value="ECO:0007669"/>
    <property type="project" value="InterPro"/>
</dbReference>
<evidence type="ECO:0000256" key="8">
    <source>
        <dbReference type="ARBA" id="ARBA00023136"/>
    </source>
</evidence>
<dbReference type="Proteomes" id="UP000247763">
    <property type="component" value="Chromosome"/>
</dbReference>
<keyword evidence="4" id="KW-1003">Cell membrane</keyword>
<keyword evidence="5 10" id="KW-0812">Transmembrane</keyword>
<dbReference type="KEGG" id="phb:HYN04_07940"/>
<reference evidence="12" key="1">
    <citation type="submission" date="2018-05" db="EMBL/GenBank/DDBJ databases">
        <title>Genome sequencing of Phenylobacterium sp. HYN0004.</title>
        <authorList>
            <person name="Yi H."/>
            <person name="Baek C."/>
        </authorList>
    </citation>
    <scope>NUCLEOTIDE SEQUENCE [LARGE SCALE GENOMIC DNA]</scope>
    <source>
        <strain evidence="12">HYN0004</strain>
    </source>
</reference>
<dbReference type="Pfam" id="PF01554">
    <property type="entry name" value="MatE"/>
    <property type="match status" value="2"/>
</dbReference>
<keyword evidence="7" id="KW-0406">Ion transport</keyword>
<dbReference type="NCBIfam" id="TIGR00797">
    <property type="entry name" value="matE"/>
    <property type="match status" value="1"/>
</dbReference>
<protein>
    <recommendedName>
        <fullName evidence="9">Multidrug-efflux transporter</fullName>
    </recommendedName>
</protein>
<dbReference type="GO" id="GO:0015297">
    <property type="term" value="F:antiporter activity"/>
    <property type="evidence" value="ECO:0007669"/>
    <property type="project" value="UniProtKB-KW"/>
</dbReference>
<dbReference type="RefSeq" id="WP_110450264.1">
    <property type="nucleotide sequence ID" value="NZ_CP029479.1"/>
</dbReference>
<dbReference type="PANTHER" id="PTHR43298:SF2">
    <property type="entry name" value="FMN_FAD EXPORTER YEEO-RELATED"/>
    <property type="match status" value="1"/>
</dbReference>
<keyword evidence="3" id="KW-0050">Antiport</keyword>
<evidence type="ECO:0000256" key="1">
    <source>
        <dbReference type="ARBA" id="ARBA00004429"/>
    </source>
</evidence>
<keyword evidence="12" id="KW-1185">Reference proteome</keyword>
<sequence length="453" mass="46666">MTAGAGERRHDAVRQDLAALFTLAWPVVISRLGMMAMGLSDAIVVGHHSAIQLGWHAMAWAPSTVVLVVGTALLGGVQVMTARAMGEGRPEETGAVLRRGLVYGAKVGILAAAVLFFLGPWILGLLQLPYDLVAGATPPLQIFALSMPIFVIGSACSAWLEGLGRPRVGAVLMWMANVINLLALLVLVPGSFGLPALGAAGAALATLIARGALTLALVVYILRMPEARSLGVFTPPPPTPQASSEQTQIGLGAGASGFFEMAAFAGMNVIAGWLGILQVATWSIVVNVISVAFMVPLGIATAVSVLVGRAYGAGDAEGIRRISLIAYGVTMAFCLLVTLVVWLGAGFIAAGYTTDAATVALAVPALVLAAAIIPPDALQVVIAQSLRARGDILIPTATHFVSYVLVMAPLAWFLALPGGRGINGIVEGVLIASLLSSALLLIRFALLSRRPAV</sequence>
<feature type="transmembrane region" description="Helical" evidence="10">
    <location>
        <begin position="262"/>
        <end position="285"/>
    </location>
</feature>
<dbReference type="GO" id="GO:0006811">
    <property type="term" value="P:monoatomic ion transport"/>
    <property type="evidence" value="ECO:0007669"/>
    <property type="project" value="UniProtKB-KW"/>
</dbReference>
<dbReference type="PIRSF" id="PIRSF006603">
    <property type="entry name" value="DinF"/>
    <property type="match status" value="1"/>
</dbReference>
<feature type="transmembrane region" description="Helical" evidence="10">
    <location>
        <begin position="198"/>
        <end position="222"/>
    </location>
</feature>
<dbReference type="InterPro" id="IPR002528">
    <property type="entry name" value="MATE_fam"/>
</dbReference>
<keyword evidence="2" id="KW-0813">Transport</keyword>
<feature type="transmembrane region" description="Helical" evidence="10">
    <location>
        <begin position="324"/>
        <end position="350"/>
    </location>
</feature>
<dbReference type="GO" id="GO:0005886">
    <property type="term" value="C:plasma membrane"/>
    <property type="evidence" value="ECO:0007669"/>
    <property type="project" value="UniProtKB-SubCell"/>
</dbReference>
<evidence type="ECO:0000256" key="7">
    <source>
        <dbReference type="ARBA" id="ARBA00023065"/>
    </source>
</evidence>
<evidence type="ECO:0000256" key="10">
    <source>
        <dbReference type="SAM" id="Phobius"/>
    </source>
</evidence>
<feature type="transmembrane region" description="Helical" evidence="10">
    <location>
        <begin position="142"/>
        <end position="160"/>
    </location>
</feature>
<proteinExistence type="predicted"/>
<comment type="subcellular location">
    <subcellularLocation>
        <location evidence="1">Cell inner membrane</location>
        <topology evidence="1">Multi-pass membrane protein</topology>
    </subcellularLocation>
</comment>
<keyword evidence="8 10" id="KW-0472">Membrane</keyword>
<dbReference type="EMBL" id="CP029479">
    <property type="protein sequence ID" value="AWM77697.1"/>
    <property type="molecule type" value="Genomic_DNA"/>
</dbReference>
<feature type="transmembrane region" description="Helical" evidence="10">
    <location>
        <begin position="59"/>
        <end position="80"/>
    </location>
</feature>
<feature type="transmembrane region" description="Helical" evidence="10">
    <location>
        <begin position="17"/>
        <end position="39"/>
    </location>
</feature>
<accession>A0A2Z3HPJ8</accession>
<organism evidence="11 12">
    <name type="scientific">Phenylobacterium parvum</name>
    <dbReference type="NCBI Taxonomy" id="2201350"/>
    <lineage>
        <taxon>Bacteria</taxon>
        <taxon>Pseudomonadati</taxon>
        <taxon>Pseudomonadota</taxon>
        <taxon>Alphaproteobacteria</taxon>
        <taxon>Caulobacterales</taxon>
        <taxon>Caulobacteraceae</taxon>
        <taxon>Phenylobacterium</taxon>
    </lineage>
</organism>
<dbReference type="AlphaFoldDB" id="A0A2Z3HPJ8"/>
<feature type="transmembrane region" description="Helical" evidence="10">
    <location>
        <begin position="291"/>
        <end position="312"/>
    </location>
</feature>
<feature type="transmembrane region" description="Helical" evidence="10">
    <location>
        <begin position="356"/>
        <end position="373"/>
    </location>
</feature>
<dbReference type="OrthoDB" id="9780160at2"/>
<feature type="transmembrane region" description="Helical" evidence="10">
    <location>
        <begin position="421"/>
        <end position="446"/>
    </location>
</feature>
<evidence type="ECO:0000256" key="2">
    <source>
        <dbReference type="ARBA" id="ARBA00022448"/>
    </source>
</evidence>
<feature type="transmembrane region" description="Helical" evidence="10">
    <location>
        <begin position="393"/>
        <end position="415"/>
    </location>
</feature>
<dbReference type="InterPro" id="IPR048279">
    <property type="entry name" value="MdtK-like"/>
</dbReference>
<evidence type="ECO:0000313" key="12">
    <source>
        <dbReference type="Proteomes" id="UP000247763"/>
    </source>
</evidence>
<name>A0A2Z3HPJ8_9CAUL</name>
<keyword evidence="6 10" id="KW-1133">Transmembrane helix</keyword>
<evidence type="ECO:0000256" key="9">
    <source>
        <dbReference type="ARBA" id="ARBA00031636"/>
    </source>
</evidence>
<evidence type="ECO:0000256" key="5">
    <source>
        <dbReference type="ARBA" id="ARBA00022692"/>
    </source>
</evidence>
<evidence type="ECO:0000313" key="11">
    <source>
        <dbReference type="EMBL" id="AWM77697.1"/>
    </source>
</evidence>
<feature type="transmembrane region" description="Helical" evidence="10">
    <location>
        <begin position="172"/>
        <end position="192"/>
    </location>
</feature>
<dbReference type="PANTHER" id="PTHR43298">
    <property type="entry name" value="MULTIDRUG RESISTANCE PROTEIN NORM-RELATED"/>
    <property type="match status" value="1"/>
</dbReference>
<evidence type="ECO:0000256" key="3">
    <source>
        <dbReference type="ARBA" id="ARBA00022449"/>
    </source>
</evidence>
<gene>
    <name evidence="11" type="ORF">HYN04_07940</name>
</gene>
<evidence type="ECO:0000256" key="6">
    <source>
        <dbReference type="ARBA" id="ARBA00022989"/>
    </source>
</evidence>